<dbReference type="Gene3D" id="3.40.50.150">
    <property type="entry name" value="Vaccinia Virus protein VP39"/>
    <property type="match status" value="1"/>
</dbReference>
<name>A0A448YJ35_BRENA</name>
<dbReference type="FunCoup" id="A0A448YJ35">
    <property type="interactions" value="131"/>
</dbReference>
<dbReference type="InterPro" id="IPR029063">
    <property type="entry name" value="SAM-dependent_MTases_sf"/>
</dbReference>
<dbReference type="GO" id="GO:0008757">
    <property type="term" value="F:S-adenosylmethionine-dependent methyltransferase activity"/>
    <property type="evidence" value="ECO:0007669"/>
    <property type="project" value="UniProtKB-ARBA"/>
</dbReference>
<dbReference type="SUPFAM" id="SSF53335">
    <property type="entry name" value="S-adenosyl-L-methionine-dependent methyltransferases"/>
    <property type="match status" value="1"/>
</dbReference>
<evidence type="ECO:0000313" key="1">
    <source>
        <dbReference type="EMBL" id="VEU20962.1"/>
    </source>
</evidence>
<dbReference type="GO" id="GO:0005829">
    <property type="term" value="C:cytosol"/>
    <property type="evidence" value="ECO:0007669"/>
    <property type="project" value="TreeGrafter"/>
</dbReference>
<dbReference type="OrthoDB" id="433955at2759"/>
<dbReference type="Pfam" id="PF10294">
    <property type="entry name" value="Methyltransf_16"/>
    <property type="match status" value="1"/>
</dbReference>
<dbReference type="EMBL" id="CAACVR010000008">
    <property type="protein sequence ID" value="VEU20962.1"/>
    <property type="molecule type" value="Genomic_DNA"/>
</dbReference>
<dbReference type="PANTHER" id="PTHR14614">
    <property type="entry name" value="HEPATOCELLULAR CARCINOMA-ASSOCIATED ANTIGEN"/>
    <property type="match status" value="1"/>
</dbReference>
<dbReference type="STRING" id="13370.A0A448YJ35"/>
<gene>
    <name evidence="1" type="ORF">BRENAR_LOCUS1697</name>
</gene>
<organism evidence="1 2">
    <name type="scientific">Brettanomyces naardenensis</name>
    <name type="common">Yeast</name>
    <dbReference type="NCBI Taxonomy" id="13370"/>
    <lineage>
        <taxon>Eukaryota</taxon>
        <taxon>Fungi</taxon>
        <taxon>Dikarya</taxon>
        <taxon>Ascomycota</taxon>
        <taxon>Saccharomycotina</taxon>
        <taxon>Pichiomycetes</taxon>
        <taxon>Pichiales</taxon>
        <taxon>Pichiaceae</taxon>
        <taxon>Brettanomyces</taxon>
    </lineage>
</organism>
<proteinExistence type="predicted"/>
<keyword evidence="2" id="KW-1185">Reference proteome</keyword>
<dbReference type="PANTHER" id="PTHR14614:SF156">
    <property type="entry name" value="PROTEIN-LYSINE N-METHYLTRANSFERASE EFM2"/>
    <property type="match status" value="1"/>
</dbReference>
<reference evidence="1 2" key="1">
    <citation type="submission" date="2018-12" db="EMBL/GenBank/DDBJ databases">
        <authorList>
            <person name="Tiukova I."/>
            <person name="Dainat J."/>
        </authorList>
    </citation>
    <scope>NUCLEOTIDE SEQUENCE [LARGE SCALE GENOMIC DNA]</scope>
</reference>
<dbReference type="InterPro" id="IPR019410">
    <property type="entry name" value="Methyltransf_16"/>
</dbReference>
<dbReference type="AlphaFoldDB" id="A0A448YJ35"/>
<accession>A0A448YJ35</accession>
<dbReference type="Proteomes" id="UP000290900">
    <property type="component" value="Unassembled WGS sequence"/>
</dbReference>
<protein>
    <submittedName>
        <fullName evidence="1">DEKNAAC101812</fullName>
    </submittedName>
</protein>
<evidence type="ECO:0000313" key="2">
    <source>
        <dbReference type="Proteomes" id="UP000290900"/>
    </source>
</evidence>
<sequence>MPGFDVFDLLGPVRTCCNEDYGNEVKEERVKSELPIDTSVDILDLPRISLSPPFEVLSVILNLLMKGEETNFGMQETVPVAGVEEFLREKNISPLYLEKALEWLRGQSSILGTENKLIEVRELSSRKQELIGYLTTIVSSPLEHITKRSQRELILDMASQVIGESSGRTSRSGFIRNIVIPGWESEKVRVKEPSITEDNIGMKTWGSALILAEKLVKRHEELLAEPILELGSGTGLIGIVCRKLGYEDLCATDLPPIVENLKENYRLNGLADAESSCKVLDWSDPSSFIKENGAGRFRTVILSDPIYSEQHPYWIRSVVELFLQNNDPEARILIQLPIRDRFEKTRGTLWRLLHELGLEIVKSEDDSGYDDFGEYRFIFREYRHKLMY</sequence>
<dbReference type="InParanoid" id="A0A448YJ35"/>